<keyword evidence="4" id="KW-1185">Reference proteome</keyword>
<dbReference type="EMBL" id="JAUOEL010000001">
    <property type="protein sequence ID" value="MDO5973011.1"/>
    <property type="molecule type" value="Genomic_DNA"/>
</dbReference>
<dbReference type="Gene3D" id="3.40.50.880">
    <property type="match status" value="1"/>
</dbReference>
<protein>
    <submittedName>
        <fullName evidence="3">ThuA domain-containing protein</fullName>
    </submittedName>
</protein>
<evidence type="ECO:0000256" key="1">
    <source>
        <dbReference type="SAM" id="SignalP"/>
    </source>
</evidence>
<proteinExistence type="predicted"/>
<evidence type="ECO:0000313" key="4">
    <source>
        <dbReference type="Proteomes" id="UP001176806"/>
    </source>
</evidence>
<organism evidence="3 4">
    <name type="scientific">Flavivirga jejuensis</name>
    <dbReference type="NCBI Taxonomy" id="870487"/>
    <lineage>
        <taxon>Bacteria</taxon>
        <taxon>Pseudomonadati</taxon>
        <taxon>Bacteroidota</taxon>
        <taxon>Flavobacteriia</taxon>
        <taxon>Flavobacteriales</taxon>
        <taxon>Flavobacteriaceae</taxon>
        <taxon>Flavivirga</taxon>
    </lineage>
</organism>
<evidence type="ECO:0000313" key="3">
    <source>
        <dbReference type="EMBL" id="MDO5973011.1"/>
    </source>
</evidence>
<dbReference type="Proteomes" id="UP001176806">
    <property type="component" value="Unassembled WGS sequence"/>
</dbReference>
<sequence>MKKAISLNKLFVLALFILCNTVYAQEAEVSSVIVFSKTAAYRHQSIEIGLEALKKLGIDNNFLVDATEDADTLIKNLNNYKVVVFLSTSGDIFNENQQKAFKKYIENGGGFVGIHAATDTEYDWPWYGKLIGAYFAGHPKQQDAVINIVNHDHKATSFLGDTWHKFDEWYNYKQIRSNINVLMTLDETSYSGGKNGENHPISWFHEHEGGRVFHTGLGHTKESYTDETFLKHILGGILYTMKKD</sequence>
<dbReference type="InterPro" id="IPR029010">
    <property type="entry name" value="ThuA-like"/>
</dbReference>
<evidence type="ECO:0000259" key="2">
    <source>
        <dbReference type="Pfam" id="PF06283"/>
    </source>
</evidence>
<dbReference type="RefSeq" id="WP_303300066.1">
    <property type="nucleotide sequence ID" value="NZ_BAABDA010000042.1"/>
</dbReference>
<dbReference type="PANTHER" id="PTHR40469">
    <property type="entry name" value="SECRETED GLYCOSYL HYDROLASE"/>
    <property type="match status" value="1"/>
</dbReference>
<dbReference type="Pfam" id="PF06283">
    <property type="entry name" value="ThuA"/>
    <property type="match status" value="1"/>
</dbReference>
<comment type="caution">
    <text evidence="3">The sequence shown here is derived from an EMBL/GenBank/DDBJ whole genome shotgun (WGS) entry which is preliminary data.</text>
</comment>
<dbReference type="PANTHER" id="PTHR40469:SF2">
    <property type="entry name" value="GALACTOSE-BINDING DOMAIN-LIKE SUPERFAMILY PROTEIN"/>
    <property type="match status" value="1"/>
</dbReference>
<feature type="signal peptide" evidence="1">
    <location>
        <begin position="1"/>
        <end position="24"/>
    </location>
</feature>
<feature type="chain" id="PRO_5045410536" evidence="1">
    <location>
        <begin position="25"/>
        <end position="244"/>
    </location>
</feature>
<gene>
    <name evidence="3" type="ORF">Q4Q40_02345</name>
</gene>
<dbReference type="SUPFAM" id="SSF52317">
    <property type="entry name" value="Class I glutamine amidotransferase-like"/>
    <property type="match status" value="1"/>
</dbReference>
<feature type="domain" description="ThuA-like" evidence="2">
    <location>
        <begin position="32"/>
        <end position="240"/>
    </location>
</feature>
<accession>A0ABT8WIM4</accession>
<dbReference type="CDD" id="cd03143">
    <property type="entry name" value="A4_beta-galactosidase_middle_domain"/>
    <property type="match status" value="1"/>
</dbReference>
<reference evidence="3" key="1">
    <citation type="submission" date="2023-07" db="EMBL/GenBank/DDBJ databases">
        <title>Two novel species in the genus Flavivirga.</title>
        <authorList>
            <person name="Kwon K."/>
        </authorList>
    </citation>
    <scope>NUCLEOTIDE SEQUENCE</scope>
    <source>
        <strain evidence="3">KACC 14158</strain>
    </source>
</reference>
<name>A0ABT8WIM4_9FLAO</name>
<keyword evidence="1" id="KW-0732">Signal</keyword>
<dbReference type="InterPro" id="IPR029062">
    <property type="entry name" value="Class_I_gatase-like"/>
</dbReference>